<dbReference type="RefSeq" id="WP_344589440.1">
    <property type="nucleotide sequence ID" value="NZ_BAAARW010000011.1"/>
</dbReference>
<organism evidence="3 4">
    <name type="scientific">Actinomadura vinacea</name>
    <dbReference type="NCBI Taxonomy" id="115336"/>
    <lineage>
        <taxon>Bacteria</taxon>
        <taxon>Bacillati</taxon>
        <taxon>Actinomycetota</taxon>
        <taxon>Actinomycetes</taxon>
        <taxon>Streptosporangiales</taxon>
        <taxon>Thermomonosporaceae</taxon>
        <taxon>Actinomadura</taxon>
    </lineage>
</organism>
<comment type="caution">
    <text evidence="3">The sequence shown here is derived from an EMBL/GenBank/DDBJ whole genome shotgun (WGS) entry which is preliminary data.</text>
</comment>
<evidence type="ECO:0000313" key="3">
    <source>
        <dbReference type="EMBL" id="GAA2416710.1"/>
    </source>
</evidence>
<evidence type="ECO:0000313" key="4">
    <source>
        <dbReference type="Proteomes" id="UP001501231"/>
    </source>
</evidence>
<feature type="domain" description="DUF7737" evidence="2">
    <location>
        <begin position="644"/>
        <end position="748"/>
    </location>
</feature>
<dbReference type="Pfam" id="PF13569">
    <property type="entry name" value="DUF4132"/>
    <property type="match status" value="1"/>
</dbReference>
<proteinExistence type="predicted"/>
<feature type="domain" description="DUF4132" evidence="1">
    <location>
        <begin position="341"/>
        <end position="525"/>
    </location>
</feature>
<reference evidence="3 4" key="1">
    <citation type="journal article" date="2019" name="Int. J. Syst. Evol. Microbiol.">
        <title>The Global Catalogue of Microorganisms (GCM) 10K type strain sequencing project: providing services to taxonomists for standard genome sequencing and annotation.</title>
        <authorList>
            <consortium name="The Broad Institute Genomics Platform"/>
            <consortium name="The Broad Institute Genome Sequencing Center for Infectious Disease"/>
            <person name="Wu L."/>
            <person name="Ma J."/>
        </authorList>
    </citation>
    <scope>NUCLEOTIDE SEQUENCE [LARGE SCALE GENOMIC DNA]</scope>
    <source>
        <strain evidence="3 4">JCM 3325</strain>
    </source>
</reference>
<accession>A0ABN3IXH1</accession>
<evidence type="ECO:0000259" key="2">
    <source>
        <dbReference type="Pfam" id="PF24879"/>
    </source>
</evidence>
<keyword evidence="4" id="KW-1185">Reference proteome</keyword>
<evidence type="ECO:0000259" key="1">
    <source>
        <dbReference type="Pfam" id="PF13569"/>
    </source>
</evidence>
<dbReference type="InterPro" id="IPR056639">
    <property type="entry name" value="DUF7737"/>
</dbReference>
<dbReference type="InterPro" id="IPR025406">
    <property type="entry name" value="DUF4132"/>
</dbReference>
<dbReference type="EMBL" id="BAAARW010000011">
    <property type="protein sequence ID" value="GAA2416710.1"/>
    <property type="molecule type" value="Genomic_DNA"/>
</dbReference>
<dbReference type="Proteomes" id="UP001501231">
    <property type="component" value="Unassembled WGS sequence"/>
</dbReference>
<gene>
    <name evidence="3" type="ORF">GCM10010191_28930</name>
</gene>
<name>A0ABN3IXH1_9ACTN</name>
<sequence length="753" mass="81631">MTALPAGDLGDDFSPQSLLHGMTRERQVRFSPEACERFFSHLAATPGAWHARDLGAALGVLLRCTGPWPAKASGAARGLVREALKGEGRGPSFPVLGLAALAGPDLHAEAMAAMAGRCGPIAREELRLVAGWDVTGYALLTEAGRDREWDPLAPLPDAWERCADQGYAGFARLLLERAGERVDAVQTGKIPYAADKAFDATEAGTLGRAARVALARDEPWLPDLLDRILRGVAVAPTAAKTLPSQALLYELARAAQDLPTPELAASLRTVRAITRHGGVPKQLDKMLKRIDAALAERTEVALRLPDLGFAADGTLRTPLGEHEAVITVAEDAELSWRGPGGKPLKSVPAAVRRDHAAAVKDQRDLVKRVRAHLTTLARALEGGFAGESAMPYGQWRDGLAAHPVAATAIGRLIWEVETAPGEWRPALPDGSVPGALVDAAGSPVPVPGDDAPVRLWHPIRSTPEEVRAWRDLVTERRIRQPFKQAFREIYLLTPAEEETGVYSNRFAAHIVHYRRLFALFRARGWKSRLLGPWDGGDDDGAYRTLASGEWQATFFHSYLHGDAVDDRELASTDQVRLARRDDAGRRTVPLAEVPAVVFSEAMRDVDLFIGVTSIAADPDWADGGEDRHLAYWRAAGFGALTASAEVRRDALARILPRTKIADRCDLDGRFLRVRGDLRTYKIHLGSGNILMEPDDSYLCVVPARGKDAGGTGKVFLPFEDERLALILSKAFLLAADTAITDQSILAQLRRGVP</sequence>
<protein>
    <recommendedName>
        <fullName evidence="5">DUF4132 domain-containing protein</fullName>
    </recommendedName>
</protein>
<dbReference type="Pfam" id="PF24879">
    <property type="entry name" value="DUF7737"/>
    <property type="match status" value="1"/>
</dbReference>
<evidence type="ECO:0008006" key="5">
    <source>
        <dbReference type="Google" id="ProtNLM"/>
    </source>
</evidence>